<dbReference type="SUPFAM" id="SSF48403">
    <property type="entry name" value="Ankyrin repeat"/>
    <property type="match status" value="1"/>
</dbReference>
<feature type="repeat" description="ANK" evidence="3">
    <location>
        <begin position="199"/>
        <end position="231"/>
    </location>
</feature>
<dbReference type="PROSITE" id="PS50088">
    <property type="entry name" value="ANK_REPEAT"/>
    <property type="match status" value="3"/>
</dbReference>
<feature type="repeat" description="ANK" evidence="3">
    <location>
        <begin position="151"/>
        <end position="183"/>
    </location>
</feature>
<dbReference type="STRING" id="42155.A0A0R3R6C7"/>
<evidence type="ECO:0000256" key="2">
    <source>
        <dbReference type="ARBA" id="ARBA00023043"/>
    </source>
</evidence>
<organism evidence="4">
    <name type="scientific">Brugia timori</name>
    <dbReference type="NCBI Taxonomy" id="42155"/>
    <lineage>
        <taxon>Eukaryota</taxon>
        <taxon>Metazoa</taxon>
        <taxon>Ecdysozoa</taxon>
        <taxon>Nematoda</taxon>
        <taxon>Chromadorea</taxon>
        <taxon>Rhabditida</taxon>
        <taxon>Spirurina</taxon>
        <taxon>Spiruromorpha</taxon>
        <taxon>Filarioidea</taxon>
        <taxon>Onchocercidae</taxon>
        <taxon>Brugia</taxon>
    </lineage>
</organism>
<keyword evidence="1" id="KW-0677">Repeat</keyword>
<evidence type="ECO:0000313" key="4">
    <source>
        <dbReference type="WBParaSite" id="BTMF_0001557101-mRNA-1"/>
    </source>
</evidence>
<evidence type="ECO:0000256" key="3">
    <source>
        <dbReference type="PROSITE-ProRule" id="PRU00023"/>
    </source>
</evidence>
<dbReference type="PROSITE" id="PS50297">
    <property type="entry name" value="ANK_REP_REGION"/>
    <property type="match status" value="2"/>
</dbReference>
<proteinExistence type="predicted"/>
<name>A0A0R3R6C7_9BILA</name>
<dbReference type="Pfam" id="PF12796">
    <property type="entry name" value="Ank_2"/>
    <property type="match status" value="2"/>
</dbReference>
<protein>
    <submittedName>
        <fullName evidence="4">ANK_REP_REGION domain-containing protein</fullName>
    </submittedName>
</protein>
<dbReference type="PANTHER" id="PTHR24161:SF124">
    <property type="entry name" value="TRANSIENT RECEPTOR POTENTIAL CHANNEL PYREXIA"/>
    <property type="match status" value="1"/>
</dbReference>
<dbReference type="Gene3D" id="1.25.40.20">
    <property type="entry name" value="Ankyrin repeat-containing domain"/>
    <property type="match status" value="1"/>
</dbReference>
<dbReference type="SMART" id="SM00248">
    <property type="entry name" value="ANK"/>
    <property type="match status" value="4"/>
</dbReference>
<dbReference type="WBParaSite" id="BTMF_0001557101-mRNA-1">
    <property type="protein sequence ID" value="BTMF_0001557101-mRNA-1"/>
    <property type="gene ID" value="BTMF_0001557101"/>
</dbReference>
<dbReference type="PANTHER" id="PTHR24161">
    <property type="entry name" value="ANK_REP_REGION DOMAIN-CONTAINING PROTEIN-RELATED"/>
    <property type="match status" value="1"/>
</dbReference>
<dbReference type="InterPro" id="IPR002110">
    <property type="entry name" value="Ankyrin_rpt"/>
</dbReference>
<dbReference type="AlphaFoldDB" id="A0A0R3R6C7"/>
<keyword evidence="2 3" id="KW-0040">ANK repeat</keyword>
<dbReference type="InterPro" id="IPR036770">
    <property type="entry name" value="Ankyrin_rpt-contain_sf"/>
</dbReference>
<accession>A0A0R3R6C7</accession>
<reference evidence="4" key="1">
    <citation type="submission" date="2017-02" db="UniProtKB">
        <authorList>
            <consortium name="WormBaseParasite"/>
        </authorList>
    </citation>
    <scope>IDENTIFICATION</scope>
</reference>
<feature type="repeat" description="ANK" evidence="3">
    <location>
        <begin position="109"/>
        <end position="143"/>
    </location>
</feature>
<evidence type="ECO:0000256" key="1">
    <source>
        <dbReference type="ARBA" id="ARBA00022737"/>
    </source>
</evidence>
<sequence length="389" mass="43913">LLRFGADTAISDIHSRTTLHHAASINAADIIRILLETEEIEACFNLWKFFVPNFNSLFCLQFENILNSKLIPKNCCQNLRLIVLNEDIFAVQGSSLDFMLIKVDAIDDADCSPLMTVAKLGYRDPEAIALLIDAGADINCTGNHVNGEMYKGRTALHYAIMQSNQELARYLVERGANLNIQDHMVIRLNLSPCSSFFSQGQTPLFLAASQGHVEMVHMLVTAGARRYIPDNMDQTPEEIANYKEYREVVQYFRNLRMQNDSVTNGNGRSKSRNVKKPRLVTISPTPLEMILNTTAMTPESSNSSNSSSFFDHFKEYYNLSSHVPCEVNAQVPSLPNTIPQQNSQHFVQIPYSSMNHMANQNYNMRNSCLTINENRPVSSTSLLEFEHYV</sequence>